<accession>A0ABT0I1H4</accession>
<keyword evidence="3" id="KW-1185">Reference proteome</keyword>
<comment type="caution">
    <text evidence="2">The sequence shown here is derived from an EMBL/GenBank/DDBJ whole genome shotgun (WGS) entry which is preliminary data.</text>
</comment>
<evidence type="ECO:0000313" key="3">
    <source>
        <dbReference type="Proteomes" id="UP001522905"/>
    </source>
</evidence>
<feature type="transmembrane region" description="Helical" evidence="1">
    <location>
        <begin position="55"/>
        <end position="72"/>
    </location>
</feature>
<gene>
    <name evidence="2" type="ORF">LNP07_03480</name>
</gene>
<dbReference type="Proteomes" id="UP001522905">
    <property type="component" value="Unassembled WGS sequence"/>
</dbReference>
<organism evidence="2 3">
    <name type="scientific">Apilactobacillus xinyiensis</name>
    <dbReference type="NCBI Taxonomy" id="2841032"/>
    <lineage>
        <taxon>Bacteria</taxon>
        <taxon>Bacillati</taxon>
        <taxon>Bacillota</taxon>
        <taxon>Bacilli</taxon>
        <taxon>Lactobacillales</taxon>
        <taxon>Lactobacillaceae</taxon>
        <taxon>Apilactobacillus</taxon>
    </lineage>
</organism>
<dbReference type="EMBL" id="JAJIAO010000002">
    <property type="protein sequence ID" value="MCK8624571.1"/>
    <property type="molecule type" value="Genomic_DNA"/>
</dbReference>
<reference evidence="2 3" key="1">
    <citation type="submission" date="2021-11" db="EMBL/GenBank/DDBJ databases">
        <title>Comparative genomics of bee honey and flower isolates.</title>
        <authorList>
            <person name="Bechtner J.D."/>
            <person name="Gallus M.K."/>
            <person name="Ehrmann M."/>
        </authorList>
    </citation>
    <scope>NUCLEOTIDE SEQUENCE [LARGE SCALE GENOMIC DNA]</scope>
    <source>
        <strain evidence="2 3">M161</strain>
    </source>
</reference>
<feature type="transmembrane region" description="Helical" evidence="1">
    <location>
        <begin position="12"/>
        <end position="35"/>
    </location>
</feature>
<proteinExistence type="predicted"/>
<sequence>MNEILNEFSQMWHQSGSLAFIGFVLAILGVCIVGVGKKIPLIRYMLGDRSMIAQIFWGTIIAFVGFAMIYLFR</sequence>
<keyword evidence="1" id="KW-1133">Transmembrane helix</keyword>
<evidence type="ECO:0000256" key="1">
    <source>
        <dbReference type="SAM" id="Phobius"/>
    </source>
</evidence>
<protein>
    <submittedName>
        <fullName evidence="2">Uncharacterized protein</fullName>
    </submittedName>
</protein>
<dbReference type="RefSeq" id="WP_220728295.1">
    <property type="nucleotide sequence ID" value="NZ_BPLM01000009.1"/>
</dbReference>
<name>A0ABT0I1H4_9LACO</name>
<keyword evidence="1" id="KW-0812">Transmembrane</keyword>
<evidence type="ECO:0000313" key="2">
    <source>
        <dbReference type="EMBL" id="MCK8624571.1"/>
    </source>
</evidence>
<keyword evidence="1" id="KW-0472">Membrane</keyword>